<organism evidence="1 2">
    <name type="scientific">Marvinbryantia formatexigens DSM 14469</name>
    <dbReference type="NCBI Taxonomy" id="478749"/>
    <lineage>
        <taxon>Bacteria</taxon>
        <taxon>Bacillati</taxon>
        <taxon>Bacillota</taxon>
        <taxon>Clostridia</taxon>
        <taxon>Lachnospirales</taxon>
        <taxon>Lachnospiraceae</taxon>
        <taxon>Marvinbryantia</taxon>
    </lineage>
</organism>
<protein>
    <recommendedName>
        <fullName evidence="3">DNA methylase</fullName>
    </recommendedName>
</protein>
<dbReference type="STRING" id="168384.SAMN05660368_01425"/>
<dbReference type="REBASE" id="40988">
    <property type="entry name" value="Mfo14469ORF5967P"/>
</dbReference>
<dbReference type="RefSeq" id="WP_006860765.1">
    <property type="nucleotide sequence ID" value="NZ_ACCL02000003.1"/>
</dbReference>
<dbReference type="OrthoDB" id="7061039at2"/>
<evidence type="ECO:0000313" key="2">
    <source>
        <dbReference type="Proteomes" id="UP000005561"/>
    </source>
</evidence>
<sequence>MATSPSHQLGEAIGDFFESAIINYLRPVISRKGYYLDYRHPRPARGNRREVIGTDLNGNKHKLDIVIEKGGSETEAGIPKAFIEMAWRRYVKHSKNKVQEIAGAILPLVEKYAKNMPFYAAVLAGEFTENALSQLRSQGFYVLYFSYSEICSLFESTGLSIHWEENTSESELQNIVDSFRALKEEQKNRLLQNFFTTYQDRLKKLADALCEALDTTVSEVVVTPVHGITRILESVDDAVKFIADYDEASMAPVLRYEISVRYSSGDEYMMKCTNKTKAIQFLNQYIN</sequence>
<keyword evidence="2" id="KW-1185">Reference proteome</keyword>
<dbReference type="EMBL" id="ACCL02000003">
    <property type="protein sequence ID" value="EET62304.1"/>
    <property type="molecule type" value="Genomic_DNA"/>
</dbReference>
<evidence type="ECO:0000313" key="1">
    <source>
        <dbReference type="EMBL" id="EET62304.1"/>
    </source>
</evidence>
<dbReference type="eggNOG" id="COG0863">
    <property type="taxonomic scope" value="Bacteria"/>
</dbReference>
<reference evidence="1" key="1">
    <citation type="submission" date="2009-07" db="EMBL/GenBank/DDBJ databases">
        <authorList>
            <person name="Weinstock G."/>
            <person name="Sodergren E."/>
            <person name="Clifton S."/>
            <person name="Fulton L."/>
            <person name="Fulton B."/>
            <person name="Courtney L."/>
            <person name="Fronick C."/>
            <person name="Harrison M."/>
            <person name="Strong C."/>
            <person name="Farmer C."/>
            <person name="Delahaunty K."/>
            <person name="Markovic C."/>
            <person name="Hall O."/>
            <person name="Minx P."/>
            <person name="Tomlinson C."/>
            <person name="Mitreva M."/>
            <person name="Nelson J."/>
            <person name="Hou S."/>
            <person name="Wollam A."/>
            <person name="Pepin K.H."/>
            <person name="Johnson M."/>
            <person name="Bhonagiri V."/>
            <person name="Nash W.E."/>
            <person name="Warren W."/>
            <person name="Chinwalla A."/>
            <person name="Mardis E.R."/>
            <person name="Wilson R.K."/>
        </authorList>
    </citation>
    <scope>NUCLEOTIDE SEQUENCE [LARGE SCALE GENOMIC DNA]</scope>
    <source>
        <strain evidence="1">DSM 14469</strain>
    </source>
</reference>
<name>C6LBH3_9FIRM</name>
<comment type="caution">
    <text evidence="1">The sequence shown here is derived from an EMBL/GenBank/DDBJ whole genome shotgun (WGS) entry which is preliminary data.</text>
</comment>
<accession>C6LBH3</accession>
<evidence type="ECO:0008006" key="3">
    <source>
        <dbReference type="Google" id="ProtNLM"/>
    </source>
</evidence>
<proteinExistence type="predicted"/>
<dbReference type="Proteomes" id="UP000005561">
    <property type="component" value="Unassembled WGS sequence"/>
</dbReference>
<dbReference type="AlphaFoldDB" id="C6LBH3"/>
<gene>
    <name evidence="1" type="ORF">BRYFOR_05968</name>
</gene>